<dbReference type="InterPro" id="IPR050095">
    <property type="entry name" value="ECF_ABC_transporter_ATP-bd"/>
</dbReference>
<dbReference type="GO" id="GO:0005524">
    <property type="term" value="F:ATP binding"/>
    <property type="evidence" value="ECO:0007669"/>
    <property type="project" value="UniProtKB-UniRule"/>
</dbReference>
<dbReference type="NCBIfam" id="TIGR04521">
    <property type="entry name" value="ECF_ATPase_2"/>
    <property type="match status" value="1"/>
</dbReference>
<dbReference type="SMART" id="SM00382">
    <property type="entry name" value="AAA"/>
    <property type="match status" value="1"/>
</dbReference>
<dbReference type="Gene3D" id="3.40.50.300">
    <property type="entry name" value="P-loop containing nucleotide triphosphate hydrolases"/>
    <property type="match status" value="1"/>
</dbReference>
<keyword evidence="4 8" id="KW-0547">Nucleotide-binding</keyword>
<organism evidence="10 11">
    <name type="scientific">Halalkalibacter okhensis</name>
    <dbReference type="NCBI Taxonomy" id="333138"/>
    <lineage>
        <taxon>Bacteria</taxon>
        <taxon>Bacillati</taxon>
        <taxon>Bacillota</taxon>
        <taxon>Bacilli</taxon>
        <taxon>Bacillales</taxon>
        <taxon>Bacillaceae</taxon>
        <taxon>Halalkalibacter</taxon>
    </lineage>
</organism>
<gene>
    <name evidence="10" type="primary">cbiO</name>
    <name evidence="10" type="ORF">LQ50_17630</name>
</gene>
<keyword evidence="3 8" id="KW-1003">Cell membrane</keyword>
<comment type="similarity">
    <text evidence="8">Belongs to the ABC transporter superfamily. Energy-coupling factor EcfA family.</text>
</comment>
<dbReference type="Proteomes" id="UP000030832">
    <property type="component" value="Unassembled WGS sequence"/>
</dbReference>
<dbReference type="InterPro" id="IPR027417">
    <property type="entry name" value="P-loop_NTPase"/>
</dbReference>
<accession>A0A0B0IH49</accession>
<dbReference type="GO" id="GO:0015087">
    <property type="term" value="F:cobalt ion transmembrane transporter activity"/>
    <property type="evidence" value="ECO:0007669"/>
    <property type="project" value="UniProtKB-ARBA"/>
</dbReference>
<comment type="caution">
    <text evidence="10">The sequence shown here is derived from an EMBL/GenBank/DDBJ whole genome shotgun (WGS) entry which is preliminary data.</text>
</comment>
<dbReference type="STRING" id="333138.LQ50_17630"/>
<keyword evidence="7 8" id="KW-0472">Membrane</keyword>
<dbReference type="Pfam" id="PF00005">
    <property type="entry name" value="ABC_tran"/>
    <property type="match status" value="1"/>
</dbReference>
<dbReference type="PROSITE" id="PS50893">
    <property type="entry name" value="ABC_TRANSPORTER_2"/>
    <property type="match status" value="1"/>
</dbReference>
<protein>
    <recommendedName>
        <fullName evidence="8">Energy-coupling factor transporter ATP-binding protein EcfA2</fullName>
        <ecNumber evidence="8">7.-.-.-</ecNumber>
    </recommendedName>
</protein>
<evidence type="ECO:0000256" key="3">
    <source>
        <dbReference type="ARBA" id="ARBA00022475"/>
    </source>
</evidence>
<dbReference type="GO" id="GO:0043190">
    <property type="term" value="C:ATP-binding cassette (ABC) transporter complex"/>
    <property type="evidence" value="ECO:0007669"/>
    <property type="project" value="TreeGrafter"/>
</dbReference>
<dbReference type="RefSeq" id="WP_034631452.1">
    <property type="nucleotide sequence ID" value="NZ_JRJU01000025.1"/>
</dbReference>
<dbReference type="PANTHER" id="PTHR43553">
    <property type="entry name" value="HEAVY METAL TRANSPORTER"/>
    <property type="match status" value="1"/>
</dbReference>
<dbReference type="InterPro" id="IPR003593">
    <property type="entry name" value="AAA+_ATPase"/>
</dbReference>
<dbReference type="PROSITE" id="PS00211">
    <property type="entry name" value="ABC_TRANSPORTER_1"/>
    <property type="match status" value="1"/>
</dbReference>
<evidence type="ECO:0000256" key="6">
    <source>
        <dbReference type="ARBA" id="ARBA00022967"/>
    </source>
</evidence>
<dbReference type="CDD" id="cd03225">
    <property type="entry name" value="ABC_cobalt_CbiO_domain1"/>
    <property type="match status" value="1"/>
</dbReference>
<dbReference type="GO" id="GO:0016887">
    <property type="term" value="F:ATP hydrolysis activity"/>
    <property type="evidence" value="ECO:0007669"/>
    <property type="project" value="InterPro"/>
</dbReference>
<evidence type="ECO:0000256" key="1">
    <source>
        <dbReference type="ARBA" id="ARBA00004202"/>
    </source>
</evidence>
<dbReference type="InterPro" id="IPR015856">
    <property type="entry name" value="ABC_transpr_CbiO/EcfA_su"/>
</dbReference>
<sequence length="288" mass="32100">MDIVFSKVEHRYMEGTPFEKVAIKDFSITIPSGSFTAVIGHTGSGKSTFIQHINGLLRPFAGSVKVGKYEIKAGEKKVDLKELRKRVGLVFQYPEHQLFEETVEKDICFGPINFGLPKDKAIRRAKELLPLVGLKEDILSASPFQLSGGQMRRVAIAGVLAVQPSVLVLDEPAASLDPEGRDQMMKLFYDYHQTNDTTTVLVTHHMEDAAKYADQIIVLHNGSVEMVGGRELIFEQAARLNEIGLDLPKPVRFLQSIKEKFGLEEVPMHFDTKGTSHFLGNVLKHKGE</sequence>
<evidence type="ECO:0000313" key="11">
    <source>
        <dbReference type="Proteomes" id="UP000030832"/>
    </source>
</evidence>
<keyword evidence="11" id="KW-1185">Reference proteome</keyword>
<evidence type="ECO:0000256" key="2">
    <source>
        <dbReference type="ARBA" id="ARBA00022448"/>
    </source>
</evidence>
<evidence type="ECO:0000313" key="10">
    <source>
        <dbReference type="EMBL" id="KHF38996.1"/>
    </source>
</evidence>
<keyword evidence="5 8" id="KW-0067">ATP-binding</keyword>
<feature type="domain" description="ABC transporter" evidence="9">
    <location>
        <begin position="3"/>
        <end position="246"/>
    </location>
</feature>
<comment type="subcellular location">
    <subcellularLocation>
        <location evidence="1 8">Cell membrane</location>
        <topology evidence="1 8">Peripheral membrane protein</topology>
    </subcellularLocation>
</comment>
<dbReference type="eggNOG" id="COG1122">
    <property type="taxonomic scope" value="Bacteria"/>
</dbReference>
<dbReference type="AlphaFoldDB" id="A0A0B0IH49"/>
<dbReference type="InterPro" id="IPR017871">
    <property type="entry name" value="ABC_transporter-like_CS"/>
</dbReference>
<evidence type="ECO:0000256" key="5">
    <source>
        <dbReference type="ARBA" id="ARBA00022840"/>
    </source>
</evidence>
<keyword evidence="6" id="KW-1278">Translocase</keyword>
<dbReference type="PANTHER" id="PTHR43553:SF27">
    <property type="entry name" value="ENERGY-COUPLING FACTOR TRANSPORTER ATP-BINDING PROTEIN ECFA2"/>
    <property type="match status" value="1"/>
</dbReference>
<evidence type="ECO:0000256" key="4">
    <source>
        <dbReference type="ARBA" id="ARBA00022741"/>
    </source>
</evidence>
<comment type="function">
    <text evidence="8">ATP-binding (A) component of a common energy-coupling factor (ECF) ABC-transporter complex.</text>
</comment>
<proteinExistence type="inferred from homology"/>
<evidence type="ECO:0000259" key="9">
    <source>
        <dbReference type="PROSITE" id="PS50893"/>
    </source>
</evidence>
<keyword evidence="2 8" id="KW-0813">Transport</keyword>
<evidence type="ECO:0000256" key="7">
    <source>
        <dbReference type="ARBA" id="ARBA00023136"/>
    </source>
</evidence>
<dbReference type="OrthoDB" id="9784332at2"/>
<dbReference type="GO" id="GO:0042626">
    <property type="term" value="F:ATPase-coupled transmembrane transporter activity"/>
    <property type="evidence" value="ECO:0007669"/>
    <property type="project" value="TreeGrafter"/>
</dbReference>
<comment type="subunit">
    <text evidence="8">Forms a stable energy-coupling factor (ECF) transporter complex composed of 2 membrane-embedded substrate-binding proteins (S component), 2 ATP-binding proteins (A component) and 2 transmembrane proteins (T component).</text>
</comment>
<dbReference type="InterPro" id="IPR003439">
    <property type="entry name" value="ABC_transporter-like_ATP-bd"/>
</dbReference>
<reference evidence="10 11" key="1">
    <citation type="submission" date="2014-09" db="EMBL/GenBank/DDBJ databases">
        <title>Genome sequencing and annotation of Bacillus Okhensis strain Kh10-101T.</title>
        <authorList>
            <person name="Prakash J.S."/>
        </authorList>
    </citation>
    <scope>NUCLEOTIDE SEQUENCE [LARGE SCALE GENOMIC DNA]</scope>
    <source>
        <strain evidence="11">Kh10-101T</strain>
    </source>
</reference>
<dbReference type="EMBL" id="JRJU01000025">
    <property type="protein sequence ID" value="KHF38996.1"/>
    <property type="molecule type" value="Genomic_DNA"/>
</dbReference>
<evidence type="ECO:0000256" key="8">
    <source>
        <dbReference type="RuleBase" id="RU365104"/>
    </source>
</evidence>
<dbReference type="EC" id="7.-.-.-" evidence="8"/>
<name>A0A0B0IH49_9BACI</name>
<dbReference type="SUPFAM" id="SSF52540">
    <property type="entry name" value="P-loop containing nucleoside triphosphate hydrolases"/>
    <property type="match status" value="1"/>
</dbReference>
<dbReference type="InterPro" id="IPR030946">
    <property type="entry name" value="EcfA2"/>
</dbReference>
<dbReference type="FunFam" id="3.40.50.300:FF:000224">
    <property type="entry name" value="Energy-coupling factor transporter ATP-binding protein EcfA"/>
    <property type="match status" value="1"/>
</dbReference>